<proteinExistence type="predicted"/>
<name>A0AAW8M2I6_AGRTU</name>
<organism evidence="1 2">
    <name type="scientific">Agrobacterium tumefaciens</name>
    <dbReference type="NCBI Taxonomy" id="358"/>
    <lineage>
        <taxon>Bacteria</taxon>
        <taxon>Pseudomonadati</taxon>
        <taxon>Pseudomonadota</taxon>
        <taxon>Alphaproteobacteria</taxon>
        <taxon>Hyphomicrobiales</taxon>
        <taxon>Rhizobiaceae</taxon>
        <taxon>Rhizobium/Agrobacterium group</taxon>
        <taxon>Agrobacterium</taxon>
        <taxon>Agrobacterium tumefaciens complex</taxon>
    </lineage>
</organism>
<accession>A0AAW8M2I6</accession>
<gene>
    <name evidence="1" type="ORF">J2W61_005377</name>
</gene>
<evidence type="ECO:0000313" key="2">
    <source>
        <dbReference type="Proteomes" id="UP001265315"/>
    </source>
</evidence>
<reference evidence="1" key="1">
    <citation type="submission" date="2023-07" db="EMBL/GenBank/DDBJ databases">
        <title>Sorghum-associated microbial communities from plants grown in Nebraska, USA.</title>
        <authorList>
            <person name="Schachtman D."/>
        </authorList>
    </citation>
    <scope>NUCLEOTIDE SEQUENCE</scope>
    <source>
        <strain evidence="1">1457</strain>
    </source>
</reference>
<dbReference type="EMBL" id="JAVDSW010000010">
    <property type="protein sequence ID" value="MDR6705502.1"/>
    <property type="molecule type" value="Genomic_DNA"/>
</dbReference>
<dbReference type="AlphaFoldDB" id="A0AAW8M2I6"/>
<sequence>MPQLEVFAERHGLLVVTIKDLVSYLKGEVVEDVVQKQVA</sequence>
<protein>
    <submittedName>
        <fullName evidence="1">3,4-dihydroxy-2-butanone 4-phosphate synthase</fullName>
    </submittedName>
</protein>
<evidence type="ECO:0000313" key="1">
    <source>
        <dbReference type="EMBL" id="MDR6705502.1"/>
    </source>
</evidence>
<comment type="caution">
    <text evidence="1">The sequence shown here is derived from an EMBL/GenBank/DDBJ whole genome shotgun (WGS) entry which is preliminary data.</text>
</comment>
<dbReference type="Proteomes" id="UP001265315">
    <property type="component" value="Unassembled WGS sequence"/>
</dbReference>